<dbReference type="EMBL" id="WHJC01000300">
    <property type="protein sequence ID" value="MPQ44745.1"/>
    <property type="molecule type" value="Genomic_DNA"/>
</dbReference>
<reference evidence="1 2" key="1">
    <citation type="submission" date="2019-10" db="EMBL/GenBank/DDBJ databases">
        <title>The Genome Sequence of Clostridium tarantellae Isolated from Fish Brain.</title>
        <authorList>
            <person name="Bano L."/>
            <person name="Kiel M."/>
            <person name="Sales G."/>
            <person name="Doxey A.C."/>
            <person name="Mansfield M.J."/>
            <person name="Schiavone M."/>
            <person name="Rossetto O."/>
            <person name="Pirazzini M."/>
            <person name="Dobrindt U."/>
            <person name="Montecucco C."/>
        </authorList>
    </citation>
    <scope>NUCLEOTIDE SEQUENCE [LARGE SCALE GENOMIC DNA]</scope>
    <source>
        <strain evidence="1 2">DSM 3997</strain>
    </source>
</reference>
<dbReference type="AlphaFoldDB" id="A0A6I1MMY0"/>
<keyword evidence="2" id="KW-1185">Reference proteome</keyword>
<organism evidence="1 2">
    <name type="scientific">Clostridium tarantellae</name>
    <dbReference type="NCBI Taxonomy" id="39493"/>
    <lineage>
        <taxon>Bacteria</taxon>
        <taxon>Bacillati</taxon>
        <taxon>Bacillota</taxon>
        <taxon>Clostridia</taxon>
        <taxon>Eubacteriales</taxon>
        <taxon>Clostridiaceae</taxon>
        <taxon>Clostridium</taxon>
    </lineage>
</organism>
<protein>
    <submittedName>
        <fullName evidence="1">Uncharacterized protein</fullName>
    </submittedName>
</protein>
<evidence type="ECO:0000313" key="1">
    <source>
        <dbReference type="EMBL" id="MPQ44745.1"/>
    </source>
</evidence>
<dbReference type="Proteomes" id="UP000430345">
    <property type="component" value="Unassembled WGS sequence"/>
</dbReference>
<dbReference type="RefSeq" id="WP_152891472.1">
    <property type="nucleotide sequence ID" value="NZ_WHJC01000300.1"/>
</dbReference>
<accession>A0A6I1MMY0</accession>
<proteinExistence type="predicted"/>
<name>A0A6I1MMY0_9CLOT</name>
<gene>
    <name evidence="1" type="ORF">GBZ86_13470</name>
</gene>
<sequence length="138" mass="15754">MLRVVLENLNDNKEILNELETVGLLEGYISISPEEDVTVVRPLKLNYESLVNEVGGKPSFYILKNDIVIVYNDNFLPENLEHNPLATNFSRVRLKGTCMILKKNFNSNSDDFNLLNLDIIIKIINELVKCKKNVDSLC</sequence>
<comment type="caution">
    <text evidence="1">The sequence shown here is derived from an EMBL/GenBank/DDBJ whole genome shotgun (WGS) entry which is preliminary data.</text>
</comment>
<evidence type="ECO:0000313" key="2">
    <source>
        <dbReference type="Proteomes" id="UP000430345"/>
    </source>
</evidence>